<evidence type="ECO:0000259" key="4">
    <source>
        <dbReference type="Pfam" id="PF09084"/>
    </source>
</evidence>
<dbReference type="EMBL" id="CP012752">
    <property type="protein sequence ID" value="ALG08051.1"/>
    <property type="molecule type" value="Genomic_DNA"/>
</dbReference>
<evidence type="ECO:0000313" key="5">
    <source>
        <dbReference type="EMBL" id="ALG08051.1"/>
    </source>
</evidence>
<dbReference type="PANTHER" id="PTHR30024">
    <property type="entry name" value="ALIPHATIC SULFONATES-BINDING PROTEIN-RELATED"/>
    <property type="match status" value="1"/>
</dbReference>
<evidence type="ECO:0000256" key="1">
    <source>
        <dbReference type="ARBA" id="ARBA00004418"/>
    </source>
</evidence>
<feature type="domain" description="SsuA/THI5-like" evidence="4">
    <location>
        <begin position="53"/>
        <end position="260"/>
    </location>
</feature>
<dbReference type="InterPro" id="IPR015168">
    <property type="entry name" value="SsuA/THI5"/>
</dbReference>
<organism evidence="5 6">
    <name type="scientific">Kibdelosporangium phytohabitans</name>
    <dbReference type="NCBI Taxonomy" id="860235"/>
    <lineage>
        <taxon>Bacteria</taxon>
        <taxon>Bacillati</taxon>
        <taxon>Actinomycetota</taxon>
        <taxon>Actinomycetes</taxon>
        <taxon>Pseudonocardiales</taxon>
        <taxon>Pseudonocardiaceae</taxon>
        <taxon>Kibdelosporangium</taxon>
    </lineage>
</organism>
<protein>
    <recommendedName>
        <fullName evidence="4">SsuA/THI5-like domain-containing protein</fullName>
    </recommendedName>
</protein>
<dbReference type="KEGG" id="kphy:AOZ06_15005"/>
<dbReference type="STRING" id="860235.AOZ06_15005"/>
<evidence type="ECO:0000256" key="2">
    <source>
        <dbReference type="ARBA" id="ARBA00010742"/>
    </source>
</evidence>
<gene>
    <name evidence="5" type="ORF">AOZ06_15005</name>
</gene>
<dbReference type="InterPro" id="IPR006311">
    <property type="entry name" value="TAT_signal"/>
</dbReference>
<evidence type="ECO:0000313" key="6">
    <source>
        <dbReference type="Proteomes" id="UP000063699"/>
    </source>
</evidence>
<dbReference type="PANTHER" id="PTHR30024:SF47">
    <property type="entry name" value="TAURINE-BINDING PERIPLASMIC PROTEIN"/>
    <property type="match status" value="1"/>
</dbReference>
<dbReference type="Gene3D" id="3.40.190.10">
    <property type="entry name" value="Periplasmic binding protein-like II"/>
    <property type="match status" value="2"/>
</dbReference>
<reference evidence="5 6" key="1">
    <citation type="submission" date="2015-07" db="EMBL/GenBank/DDBJ databases">
        <title>Genome sequencing of Kibdelosporangium phytohabitans.</title>
        <authorList>
            <person name="Qin S."/>
            <person name="Xing K."/>
        </authorList>
    </citation>
    <scope>NUCLEOTIDE SEQUENCE [LARGE SCALE GENOMIC DNA]</scope>
    <source>
        <strain evidence="5 6">KLBMP1111</strain>
    </source>
</reference>
<dbReference type="PROSITE" id="PS51257">
    <property type="entry name" value="PROKAR_LIPOPROTEIN"/>
    <property type="match status" value="1"/>
</dbReference>
<dbReference type="Pfam" id="PF09084">
    <property type="entry name" value="NMT1"/>
    <property type="match status" value="1"/>
</dbReference>
<keyword evidence="6" id="KW-1185">Reference proteome</keyword>
<dbReference type="PROSITE" id="PS51318">
    <property type="entry name" value="TAT"/>
    <property type="match status" value="1"/>
</dbReference>
<name>A0A0N9HMN4_9PSEU</name>
<keyword evidence="3" id="KW-0732">Signal</keyword>
<evidence type="ECO:0000256" key="3">
    <source>
        <dbReference type="ARBA" id="ARBA00022729"/>
    </source>
</evidence>
<dbReference type="Proteomes" id="UP000063699">
    <property type="component" value="Chromosome"/>
</dbReference>
<dbReference type="GO" id="GO:0042597">
    <property type="term" value="C:periplasmic space"/>
    <property type="evidence" value="ECO:0007669"/>
    <property type="project" value="UniProtKB-SubCell"/>
</dbReference>
<sequence length="330" mass="35687">METVRQTSTMSRRTLLAGMGAFALSACGDSSSSTPANPAPEIPEIRLGVLKVTDTAPLFVAQREGIFAKYGLNPKFVTMELTGDQRPDLEVGGQADVAFDSWVTIFLNITDGADWVVLGEAYQAAPRCTGLVAGSKSRMRTISDLTSKPIGVNNLRGLGVLLTNSLLRTSGMKPTDVKYVEKPFDALADAVRNGEVAAAWMVEPYMTRSQLEAGCVLFADTAVGPTADFPQSGYACARSFARKNPNTVRAFQLALAEAQQRSLDRSLVENVLPEYISVSKNVAQLMNLGNYPSTTLAIRPQRVADLMLEQQFMAQKIEVNKRMASINPPS</sequence>
<dbReference type="AlphaFoldDB" id="A0A0N9HMN4"/>
<comment type="similarity">
    <text evidence="2">Belongs to the bacterial solute-binding protein SsuA/TauA family.</text>
</comment>
<accession>A0A0N9HMN4</accession>
<dbReference type="SUPFAM" id="SSF53850">
    <property type="entry name" value="Periplasmic binding protein-like II"/>
    <property type="match status" value="1"/>
</dbReference>
<proteinExistence type="inferred from homology"/>
<comment type="subcellular location">
    <subcellularLocation>
        <location evidence="1">Periplasm</location>
    </subcellularLocation>
</comment>